<dbReference type="AlphaFoldDB" id="A0A5S5CK60"/>
<protein>
    <submittedName>
        <fullName evidence="1">Uncharacterized protein</fullName>
    </submittedName>
</protein>
<dbReference type="Proteomes" id="UP000323257">
    <property type="component" value="Unassembled WGS sequence"/>
</dbReference>
<accession>A0A5S5CK60</accession>
<keyword evidence="2" id="KW-1185">Reference proteome</keyword>
<dbReference type="OrthoDB" id="2188649at2"/>
<sequence>MGLNQNEIIFKMVLPHESFTEENIFQRLQSLLWFEPTEVLMMSRGVTVPYRTESIHHVLRNEMKNSRFTFRIADSDEHKNYVSFTKLRYHSHISLLFDGEHVEVSDIIERLDKLVVNLDAITAFGMSRDDFFWQNNQDPKYYKKHNKPLSDVKIIPDPILTNRQRVDLRSLPGSVGYFQEIPFTSSWTMWFGPSFFNYVSFEMLMAYEGFWQKEILDRTCVRVSLYEHPWEYELPENRELQWRFKRYMNWDKIVEGLKTSGEASTASDPAIEFLTTQLAYGGDIRVNYYYNDDRQLVPRSQATMVEAYELQKNGVVVWSNITKL</sequence>
<comment type="caution">
    <text evidence="1">The sequence shown here is derived from an EMBL/GenBank/DDBJ whole genome shotgun (WGS) entry which is preliminary data.</text>
</comment>
<evidence type="ECO:0000313" key="1">
    <source>
        <dbReference type="EMBL" id="TYP78961.1"/>
    </source>
</evidence>
<gene>
    <name evidence="1" type="ORF">BCM02_10176</name>
</gene>
<dbReference type="EMBL" id="VNHS01000001">
    <property type="protein sequence ID" value="TYP78961.1"/>
    <property type="molecule type" value="Genomic_DNA"/>
</dbReference>
<evidence type="ECO:0000313" key="2">
    <source>
        <dbReference type="Proteomes" id="UP000323257"/>
    </source>
</evidence>
<organism evidence="1 2">
    <name type="scientific">Paenibacillus methanolicus</name>
    <dbReference type="NCBI Taxonomy" id="582686"/>
    <lineage>
        <taxon>Bacteria</taxon>
        <taxon>Bacillati</taxon>
        <taxon>Bacillota</taxon>
        <taxon>Bacilli</taxon>
        <taxon>Bacillales</taxon>
        <taxon>Paenibacillaceae</taxon>
        <taxon>Paenibacillus</taxon>
    </lineage>
</organism>
<dbReference type="RefSeq" id="WP_148927079.1">
    <property type="nucleotide sequence ID" value="NZ_VNHS01000001.1"/>
</dbReference>
<reference evidence="1 2" key="1">
    <citation type="submission" date="2019-07" db="EMBL/GenBank/DDBJ databases">
        <title>Genomic Encyclopedia of Type Strains, Phase III (KMG-III): the genomes of soil and plant-associated and newly described type strains.</title>
        <authorList>
            <person name="Whitman W."/>
        </authorList>
    </citation>
    <scope>NUCLEOTIDE SEQUENCE [LARGE SCALE GENOMIC DNA]</scope>
    <source>
        <strain evidence="1 2">BL24</strain>
    </source>
</reference>
<proteinExistence type="predicted"/>
<name>A0A5S5CK60_9BACL</name>